<evidence type="ECO:0000313" key="2">
    <source>
        <dbReference type="EMBL" id="KAK8086444.1"/>
    </source>
</evidence>
<reference evidence="2 3" key="1">
    <citation type="submission" date="2023-01" db="EMBL/GenBank/DDBJ databases">
        <title>Analysis of 21 Apiospora genomes using comparative genomics revels a genus with tremendous synthesis potential of carbohydrate active enzymes and secondary metabolites.</title>
        <authorList>
            <person name="Sorensen T."/>
        </authorList>
    </citation>
    <scope>NUCLEOTIDE SEQUENCE [LARGE SCALE GENOMIC DNA]</scope>
    <source>
        <strain evidence="2 3">CBS 135458</strain>
    </source>
</reference>
<gene>
    <name evidence="2" type="ORF">PG994_001418</name>
</gene>
<organism evidence="2 3">
    <name type="scientific">Apiospora phragmitis</name>
    <dbReference type="NCBI Taxonomy" id="2905665"/>
    <lineage>
        <taxon>Eukaryota</taxon>
        <taxon>Fungi</taxon>
        <taxon>Dikarya</taxon>
        <taxon>Ascomycota</taxon>
        <taxon>Pezizomycotina</taxon>
        <taxon>Sordariomycetes</taxon>
        <taxon>Xylariomycetidae</taxon>
        <taxon>Amphisphaeriales</taxon>
        <taxon>Apiosporaceae</taxon>
        <taxon>Apiospora</taxon>
    </lineage>
</organism>
<evidence type="ECO:0008006" key="4">
    <source>
        <dbReference type="Google" id="ProtNLM"/>
    </source>
</evidence>
<feature type="compositionally biased region" description="Polar residues" evidence="1">
    <location>
        <begin position="101"/>
        <end position="114"/>
    </location>
</feature>
<sequence>MDAAQREVLFDAVGDMLADPQPRRPSGLSNAEPERRQGQAQRRSRRDQKEDTAHGQSRRDPAAVREEYGPGEGYTLTDPNVRCIFLQKTETRRSDVAPMSSAPQCPTSRRQPQDQAPLHWIHRKPRSIPRSNLWCWNCEAETCLTCRQAGHDGACDEDLLKRYQEADEKLLQLAEEKGWRKRPVLLRR</sequence>
<dbReference type="Proteomes" id="UP001480595">
    <property type="component" value="Unassembled WGS sequence"/>
</dbReference>
<dbReference type="GeneID" id="92085890"/>
<dbReference type="RefSeq" id="XP_066720968.1">
    <property type="nucleotide sequence ID" value="XM_066852827.1"/>
</dbReference>
<dbReference type="EMBL" id="JAQQWL010000002">
    <property type="protein sequence ID" value="KAK8086444.1"/>
    <property type="molecule type" value="Genomic_DNA"/>
</dbReference>
<evidence type="ECO:0000256" key="1">
    <source>
        <dbReference type="SAM" id="MobiDB-lite"/>
    </source>
</evidence>
<feature type="region of interest" description="Disordered" evidence="1">
    <location>
        <begin position="1"/>
        <end position="73"/>
    </location>
</feature>
<feature type="region of interest" description="Disordered" evidence="1">
    <location>
        <begin position="92"/>
        <end position="115"/>
    </location>
</feature>
<evidence type="ECO:0000313" key="3">
    <source>
        <dbReference type="Proteomes" id="UP001480595"/>
    </source>
</evidence>
<keyword evidence="3" id="KW-1185">Reference proteome</keyword>
<proteinExistence type="predicted"/>
<accession>A0ABR1WTH8</accession>
<name>A0ABR1WTH8_9PEZI</name>
<comment type="caution">
    <text evidence="2">The sequence shown here is derived from an EMBL/GenBank/DDBJ whole genome shotgun (WGS) entry which is preliminary data.</text>
</comment>
<feature type="compositionally biased region" description="Basic and acidic residues" evidence="1">
    <location>
        <begin position="47"/>
        <end position="68"/>
    </location>
</feature>
<protein>
    <recommendedName>
        <fullName evidence="4">RanBP2-type domain-containing protein</fullName>
    </recommendedName>
</protein>